<keyword evidence="2" id="KW-1185">Reference proteome</keyword>
<accession>A0ABD3S0S8</accession>
<organism evidence="1 2">
    <name type="scientific">Penstemon smallii</name>
    <dbReference type="NCBI Taxonomy" id="265156"/>
    <lineage>
        <taxon>Eukaryota</taxon>
        <taxon>Viridiplantae</taxon>
        <taxon>Streptophyta</taxon>
        <taxon>Embryophyta</taxon>
        <taxon>Tracheophyta</taxon>
        <taxon>Spermatophyta</taxon>
        <taxon>Magnoliopsida</taxon>
        <taxon>eudicotyledons</taxon>
        <taxon>Gunneridae</taxon>
        <taxon>Pentapetalae</taxon>
        <taxon>asterids</taxon>
        <taxon>lamiids</taxon>
        <taxon>Lamiales</taxon>
        <taxon>Plantaginaceae</taxon>
        <taxon>Cheloneae</taxon>
        <taxon>Penstemon</taxon>
    </lineage>
</organism>
<sequence length="68" mass="7875">MEVYTSILFSFGTTTNITIPKFTKPRYQTTKVRWRGWNVSISLNECDGKKVVATYYLILLDLYTVSVC</sequence>
<proteinExistence type="predicted"/>
<dbReference type="AlphaFoldDB" id="A0ABD3S0S8"/>
<evidence type="ECO:0000313" key="1">
    <source>
        <dbReference type="EMBL" id="KAL3818089.1"/>
    </source>
</evidence>
<comment type="caution">
    <text evidence="1">The sequence shown here is derived from an EMBL/GenBank/DDBJ whole genome shotgun (WGS) entry which is preliminary data.</text>
</comment>
<gene>
    <name evidence="1" type="ORF">ACJIZ3_003994</name>
</gene>
<protein>
    <submittedName>
        <fullName evidence="1">Uncharacterized protein</fullName>
    </submittedName>
</protein>
<evidence type="ECO:0000313" key="2">
    <source>
        <dbReference type="Proteomes" id="UP001634393"/>
    </source>
</evidence>
<dbReference type="Proteomes" id="UP001634393">
    <property type="component" value="Unassembled WGS sequence"/>
</dbReference>
<reference evidence="1 2" key="1">
    <citation type="submission" date="2024-12" db="EMBL/GenBank/DDBJ databases">
        <title>The unique morphological basis and parallel evolutionary history of personate flowers in Penstemon.</title>
        <authorList>
            <person name="Depatie T.H."/>
            <person name="Wessinger C.A."/>
        </authorList>
    </citation>
    <scope>NUCLEOTIDE SEQUENCE [LARGE SCALE GENOMIC DNA]</scope>
    <source>
        <strain evidence="1">WTNN_2</strain>
        <tissue evidence="1">Leaf</tissue>
    </source>
</reference>
<name>A0ABD3S0S8_9LAMI</name>
<dbReference type="EMBL" id="JBJXBP010000007">
    <property type="protein sequence ID" value="KAL3818089.1"/>
    <property type="molecule type" value="Genomic_DNA"/>
</dbReference>